<name>K9Y207_STAC7</name>
<dbReference type="Gene3D" id="1.10.10.1100">
    <property type="entry name" value="BFD-like [2Fe-2S]-binding domain"/>
    <property type="match status" value="1"/>
</dbReference>
<geneLocation type="plasmid" evidence="2 3">
    <name>pSTA7437.03</name>
</geneLocation>
<dbReference type="NCBIfam" id="NF047645">
    <property type="entry name" value="CopZ_Nterm_CC"/>
    <property type="match status" value="1"/>
</dbReference>
<proteinExistence type="predicted"/>
<evidence type="ECO:0000259" key="1">
    <source>
        <dbReference type="Pfam" id="PF18423"/>
    </source>
</evidence>
<dbReference type="InterPro" id="IPR041854">
    <property type="entry name" value="BFD-like_2Fe2S-bd_dom_sf"/>
</dbReference>
<accession>K9Y207</accession>
<dbReference type="Pfam" id="PF18423">
    <property type="entry name" value="zf_CopZ"/>
    <property type="match status" value="1"/>
</dbReference>
<dbReference type="InterPro" id="IPR040890">
    <property type="entry name" value="Znf_CopZ"/>
</dbReference>
<keyword evidence="3" id="KW-1185">Reference proteome</keyword>
<dbReference type="RefSeq" id="WP_015195745.1">
    <property type="nucleotide sequence ID" value="NC_019750.1"/>
</dbReference>
<organism evidence="2 3">
    <name type="scientific">Stanieria cyanosphaera (strain ATCC 29371 / PCC 7437)</name>
    <dbReference type="NCBI Taxonomy" id="111780"/>
    <lineage>
        <taxon>Bacteria</taxon>
        <taxon>Bacillati</taxon>
        <taxon>Cyanobacteriota</taxon>
        <taxon>Cyanophyceae</taxon>
        <taxon>Pleurocapsales</taxon>
        <taxon>Dermocarpellaceae</taxon>
        <taxon>Stanieria</taxon>
    </lineage>
</organism>
<dbReference type="Gene3D" id="2.20.25.270">
    <property type="match status" value="1"/>
</dbReference>
<dbReference type="PATRIC" id="fig|111780.3.peg.5116"/>
<sequence>MTETCCCPPQQTSWDKTCPRNGIRGKMVQTITLKSLLIPSALENLNPNTAYYFCTAPDCPVVYFNEEGQTFSTEQVKVPVFQKDKGLNVPVCYCFGWSRSRIQQEIIKTGKSSAETNIRSHIQAGRCGCEVNNPQGSCCLDNVRQLAQNYEH</sequence>
<feature type="domain" description="CopZ zinc binding" evidence="1">
    <location>
        <begin position="16"/>
        <end position="77"/>
    </location>
</feature>
<evidence type="ECO:0000313" key="2">
    <source>
        <dbReference type="EMBL" id="AFZ38369.1"/>
    </source>
</evidence>
<dbReference type="Proteomes" id="UP000010473">
    <property type="component" value="Plasmid pSTA7437.03"/>
</dbReference>
<reference evidence="3" key="1">
    <citation type="journal article" date="2013" name="Proc. Natl. Acad. Sci. U.S.A.">
        <title>Improving the coverage of the cyanobacterial phylum using diversity-driven genome sequencing.</title>
        <authorList>
            <person name="Shih P.M."/>
            <person name="Wu D."/>
            <person name="Latifi A."/>
            <person name="Axen S.D."/>
            <person name="Fewer D.P."/>
            <person name="Talla E."/>
            <person name="Calteau A."/>
            <person name="Cai F."/>
            <person name="Tandeau de Marsac N."/>
            <person name="Rippka R."/>
            <person name="Herdman M."/>
            <person name="Sivonen K."/>
            <person name="Coursin T."/>
            <person name="Laurent T."/>
            <person name="Goodwin L."/>
            <person name="Nolan M."/>
            <person name="Davenport K.W."/>
            <person name="Han C.S."/>
            <person name="Rubin E.M."/>
            <person name="Eisen J.A."/>
            <person name="Woyke T."/>
            <person name="Gugger M."/>
            <person name="Kerfeld C.A."/>
        </authorList>
    </citation>
    <scope>NUCLEOTIDE SEQUENCE [LARGE SCALE GENOMIC DNA]</scope>
    <source>
        <strain evidence="3">ATCC 29371 / PCC 7437</strain>
        <plasmid evidence="3">Plasmid pSTA7437.03</plasmid>
    </source>
</reference>
<protein>
    <recommendedName>
        <fullName evidence="1">CopZ zinc binding domain-containing protein</fullName>
    </recommendedName>
</protein>
<dbReference type="EMBL" id="CP003656">
    <property type="protein sequence ID" value="AFZ38369.1"/>
    <property type="molecule type" value="Genomic_DNA"/>
</dbReference>
<dbReference type="CDD" id="cd10141">
    <property type="entry name" value="CopZ-like_Fer2_BFD-like"/>
    <property type="match status" value="1"/>
</dbReference>
<gene>
    <name evidence="2" type="ordered locus">Sta7437_4945</name>
</gene>
<dbReference type="AlphaFoldDB" id="K9Y207"/>
<dbReference type="OrthoDB" id="95698at2"/>
<keyword evidence="2" id="KW-0614">Plasmid</keyword>
<evidence type="ECO:0000313" key="3">
    <source>
        <dbReference type="Proteomes" id="UP000010473"/>
    </source>
</evidence>
<dbReference type="HOGENOM" id="CLU_115326_0_0_3"/>
<dbReference type="KEGG" id="scs:Sta7437_4945"/>